<reference evidence="2" key="1">
    <citation type="submission" date="2020-08" db="EMBL/GenBank/DDBJ databases">
        <title>Multicomponent nature underlies the extraordinary mechanical properties of spider dragline silk.</title>
        <authorList>
            <person name="Kono N."/>
            <person name="Nakamura H."/>
            <person name="Mori M."/>
            <person name="Yoshida Y."/>
            <person name="Ohtoshi R."/>
            <person name="Malay A.D."/>
            <person name="Moran D.A.P."/>
            <person name="Tomita M."/>
            <person name="Numata K."/>
            <person name="Arakawa K."/>
        </authorList>
    </citation>
    <scope>NUCLEOTIDE SEQUENCE</scope>
</reference>
<dbReference type="AlphaFoldDB" id="A0A8X7CKD3"/>
<keyword evidence="1" id="KW-1133">Transmembrane helix</keyword>
<keyword evidence="1" id="KW-0472">Membrane</keyword>
<organism evidence="2 3">
    <name type="scientific">Trichonephila inaurata madagascariensis</name>
    <dbReference type="NCBI Taxonomy" id="2747483"/>
    <lineage>
        <taxon>Eukaryota</taxon>
        <taxon>Metazoa</taxon>
        <taxon>Ecdysozoa</taxon>
        <taxon>Arthropoda</taxon>
        <taxon>Chelicerata</taxon>
        <taxon>Arachnida</taxon>
        <taxon>Araneae</taxon>
        <taxon>Araneomorphae</taxon>
        <taxon>Entelegynae</taxon>
        <taxon>Araneoidea</taxon>
        <taxon>Nephilidae</taxon>
        <taxon>Trichonephila</taxon>
        <taxon>Trichonephila inaurata</taxon>
    </lineage>
</organism>
<evidence type="ECO:0000313" key="3">
    <source>
        <dbReference type="Proteomes" id="UP000886998"/>
    </source>
</evidence>
<sequence length="96" mass="10754">MSCSASIGIFVIVSLTICNSRIPEMMLKIKATTGSIIDKYKFDKLTYKGTIDVLERMEKKDVIFMSACGMVHFKRSFLLSAFGALFTYGILLVNLK</sequence>
<protein>
    <submittedName>
        <fullName evidence="2">Uncharacterized protein</fullName>
    </submittedName>
</protein>
<keyword evidence="1" id="KW-0812">Transmembrane</keyword>
<accession>A0A8X7CKD3</accession>
<proteinExistence type="predicted"/>
<dbReference type="OrthoDB" id="6429093at2759"/>
<evidence type="ECO:0000313" key="2">
    <source>
        <dbReference type="EMBL" id="GFY70656.1"/>
    </source>
</evidence>
<keyword evidence="3" id="KW-1185">Reference proteome</keyword>
<dbReference type="EMBL" id="BMAV01018363">
    <property type="protein sequence ID" value="GFY70656.1"/>
    <property type="molecule type" value="Genomic_DNA"/>
</dbReference>
<gene>
    <name evidence="2" type="primary">AVEN_166038_1</name>
    <name evidence="2" type="ORF">TNIN_321061</name>
</gene>
<name>A0A8X7CKD3_9ARAC</name>
<evidence type="ECO:0000256" key="1">
    <source>
        <dbReference type="SAM" id="Phobius"/>
    </source>
</evidence>
<dbReference type="Proteomes" id="UP000886998">
    <property type="component" value="Unassembled WGS sequence"/>
</dbReference>
<comment type="caution">
    <text evidence="2">The sequence shown here is derived from an EMBL/GenBank/DDBJ whole genome shotgun (WGS) entry which is preliminary data.</text>
</comment>
<feature type="transmembrane region" description="Helical" evidence="1">
    <location>
        <begin position="77"/>
        <end position="95"/>
    </location>
</feature>